<evidence type="ECO:0000259" key="13">
    <source>
        <dbReference type="Pfam" id="PF10099"/>
    </source>
</evidence>
<organism evidence="14 15">
    <name type="scientific">Microbacterium esteraromaticum</name>
    <dbReference type="NCBI Taxonomy" id="57043"/>
    <lineage>
        <taxon>Bacteria</taxon>
        <taxon>Bacillati</taxon>
        <taxon>Actinomycetota</taxon>
        <taxon>Actinomycetes</taxon>
        <taxon>Micrococcales</taxon>
        <taxon>Microbacteriaceae</taxon>
        <taxon>Microbacterium</taxon>
    </lineage>
</organism>
<evidence type="ECO:0000256" key="6">
    <source>
        <dbReference type="ARBA" id="ARBA00023015"/>
    </source>
</evidence>
<proteinExistence type="predicted"/>
<evidence type="ECO:0000313" key="14">
    <source>
        <dbReference type="EMBL" id="QMU96043.1"/>
    </source>
</evidence>
<keyword evidence="5 12" id="KW-1133">Transmembrane helix</keyword>
<accession>A0A7D8ACG5</accession>
<dbReference type="InterPro" id="IPR051474">
    <property type="entry name" value="Anti-sigma-K/W_factor"/>
</dbReference>
<evidence type="ECO:0000256" key="9">
    <source>
        <dbReference type="ARBA" id="ARBA00029829"/>
    </source>
</evidence>
<keyword evidence="8" id="KW-0804">Transcription</keyword>
<feature type="region of interest" description="Disordered" evidence="11">
    <location>
        <begin position="73"/>
        <end position="113"/>
    </location>
</feature>
<evidence type="ECO:0000256" key="7">
    <source>
        <dbReference type="ARBA" id="ARBA00023136"/>
    </source>
</evidence>
<dbReference type="Pfam" id="PF10099">
    <property type="entry name" value="RskA_C"/>
    <property type="match status" value="1"/>
</dbReference>
<evidence type="ECO:0000256" key="10">
    <source>
        <dbReference type="ARBA" id="ARBA00030803"/>
    </source>
</evidence>
<dbReference type="PANTHER" id="PTHR37461">
    <property type="entry name" value="ANTI-SIGMA-K FACTOR RSKA"/>
    <property type="match status" value="1"/>
</dbReference>
<dbReference type="Proteomes" id="UP000515708">
    <property type="component" value="Chromosome"/>
</dbReference>
<keyword evidence="4 12" id="KW-0812">Transmembrane</keyword>
<feature type="region of interest" description="Disordered" evidence="11">
    <location>
        <begin position="246"/>
        <end position="265"/>
    </location>
</feature>
<evidence type="ECO:0000256" key="5">
    <source>
        <dbReference type="ARBA" id="ARBA00022989"/>
    </source>
</evidence>
<dbReference type="EMBL" id="CP043732">
    <property type="protein sequence ID" value="QMU96043.1"/>
    <property type="molecule type" value="Genomic_DNA"/>
</dbReference>
<protein>
    <recommendedName>
        <fullName evidence="10">Regulator of SigK</fullName>
    </recommendedName>
    <alternativeName>
        <fullName evidence="9">Sigma-K anti-sigma factor RskA</fullName>
    </alternativeName>
</protein>
<evidence type="ECO:0000256" key="3">
    <source>
        <dbReference type="ARBA" id="ARBA00022475"/>
    </source>
</evidence>
<evidence type="ECO:0000256" key="1">
    <source>
        <dbReference type="ARBA" id="ARBA00004167"/>
    </source>
</evidence>
<keyword evidence="6" id="KW-0805">Transcription regulation</keyword>
<keyword evidence="3" id="KW-1003">Cell membrane</keyword>
<dbReference type="GO" id="GO:0016989">
    <property type="term" value="F:sigma factor antagonist activity"/>
    <property type="evidence" value="ECO:0007669"/>
    <property type="project" value="TreeGrafter"/>
</dbReference>
<dbReference type="GO" id="GO:0005886">
    <property type="term" value="C:plasma membrane"/>
    <property type="evidence" value="ECO:0007669"/>
    <property type="project" value="UniProtKB-SubCell"/>
</dbReference>
<dbReference type="Gene3D" id="1.10.10.1320">
    <property type="entry name" value="Anti-sigma factor, zinc-finger domain"/>
    <property type="match status" value="1"/>
</dbReference>
<evidence type="ECO:0000256" key="8">
    <source>
        <dbReference type="ARBA" id="ARBA00023163"/>
    </source>
</evidence>
<evidence type="ECO:0000256" key="11">
    <source>
        <dbReference type="SAM" id="MobiDB-lite"/>
    </source>
</evidence>
<dbReference type="InterPro" id="IPR041916">
    <property type="entry name" value="Anti_sigma_zinc_sf"/>
</dbReference>
<evidence type="ECO:0000313" key="15">
    <source>
        <dbReference type="Proteomes" id="UP000515708"/>
    </source>
</evidence>
<dbReference type="GO" id="GO:0006417">
    <property type="term" value="P:regulation of translation"/>
    <property type="evidence" value="ECO:0007669"/>
    <property type="project" value="TreeGrafter"/>
</dbReference>
<keyword evidence="7 12" id="KW-0472">Membrane</keyword>
<dbReference type="AlphaFoldDB" id="A0A7D8ACG5"/>
<comment type="subcellular location">
    <subcellularLocation>
        <location evidence="2">Cell membrane</location>
    </subcellularLocation>
    <subcellularLocation>
        <location evidence="1">Membrane</location>
        <topology evidence="1">Single-pass membrane protein</topology>
    </subcellularLocation>
</comment>
<reference evidence="14 15" key="1">
    <citation type="journal article" date="2020" name="Front. Microbiol.">
        <title>Design of Bacterial Strain-Specific qPCR Assays Using NGS Data and Publicly Available Resources and Its Application to Track Biocontrol Strains.</title>
        <authorList>
            <person name="Hernandez I."/>
            <person name="Sant C."/>
            <person name="Martinez R."/>
            <person name="Fernandez C."/>
        </authorList>
    </citation>
    <scope>NUCLEOTIDE SEQUENCE [LARGE SCALE GENOMIC DNA]</scope>
    <source>
        <strain evidence="14 15">B24</strain>
    </source>
</reference>
<evidence type="ECO:0000256" key="4">
    <source>
        <dbReference type="ARBA" id="ARBA00022692"/>
    </source>
</evidence>
<sequence>MNEREFAELAAAHALGALSDADERRFTAALMEHPEWQAIADDDHDTVALLADGLTPVAPPPALRADLLQQIGALPQSTSPPPEQGEAAADTATEDDTRPAAAAQTADEPQPVRSPWRRRVFALAAGLALIVGAGIATTTIVSQLQRPASVVALDEIRSAPDAEQAKVQLDSGATATAHWSGEVGKAVLVASGLDDLDADRSYELWFVRGDEPIAAGVFRADDGKATALLEVPMQAGDVIAVTIEQAGGSPTGSPTSDPIIVIPTA</sequence>
<evidence type="ECO:0000256" key="2">
    <source>
        <dbReference type="ARBA" id="ARBA00004236"/>
    </source>
</evidence>
<feature type="transmembrane region" description="Helical" evidence="12">
    <location>
        <begin position="120"/>
        <end position="141"/>
    </location>
</feature>
<feature type="domain" description="Anti-sigma K factor RskA C-terminal" evidence="13">
    <location>
        <begin position="122"/>
        <end position="257"/>
    </location>
</feature>
<gene>
    <name evidence="14" type="ORF">FVO59_01635</name>
</gene>
<dbReference type="InterPro" id="IPR018764">
    <property type="entry name" value="RskA_C"/>
</dbReference>
<name>A0A7D8ACG5_9MICO</name>
<dbReference type="PANTHER" id="PTHR37461:SF1">
    <property type="entry name" value="ANTI-SIGMA-K FACTOR RSKA"/>
    <property type="match status" value="1"/>
</dbReference>
<dbReference type="RefSeq" id="WP_182254004.1">
    <property type="nucleotide sequence ID" value="NZ_CP043732.1"/>
</dbReference>
<evidence type="ECO:0000256" key="12">
    <source>
        <dbReference type="SAM" id="Phobius"/>
    </source>
</evidence>